<feature type="active site" description="Proton acceptor" evidence="7 8">
    <location>
        <position position="25"/>
    </location>
</feature>
<feature type="transmembrane region" description="Helical" evidence="11">
    <location>
        <begin position="116"/>
        <end position="141"/>
    </location>
</feature>
<keyword evidence="11" id="KW-1133">Transmembrane helix</keyword>
<dbReference type="InterPro" id="IPR001874">
    <property type="entry name" value="DHquinase_II"/>
</dbReference>
<feature type="binding site" evidence="7 9">
    <location>
        <position position="75"/>
    </location>
    <ligand>
        <name>substrate</name>
    </ligand>
</feature>
<evidence type="ECO:0000313" key="13">
    <source>
        <dbReference type="Proteomes" id="UP000030134"/>
    </source>
</evidence>
<dbReference type="HAMAP" id="MF_00169">
    <property type="entry name" value="AroQ"/>
    <property type="match status" value="1"/>
</dbReference>
<protein>
    <recommendedName>
        <fullName evidence="5 7">3-dehydroquinate dehydratase</fullName>
        <shortName evidence="7">3-dehydroquinase</shortName>
        <ecNumber evidence="5 7">4.2.1.10</ecNumber>
    </recommendedName>
    <alternativeName>
        <fullName evidence="7">Type II DHQase</fullName>
    </alternativeName>
</protein>
<dbReference type="GO" id="GO:0003855">
    <property type="term" value="F:3-dehydroquinate dehydratase activity"/>
    <property type="evidence" value="ECO:0007669"/>
    <property type="project" value="UniProtKB-UniRule"/>
</dbReference>
<evidence type="ECO:0000256" key="9">
    <source>
        <dbReference type="PIRSR" id="PIRSR001399-2"/>
    </source>
</evidence>
<dbReference type="EMBL" id="JQZW01000012">
    <property type="protein sequence ID" value="KGN97474.1"/>
    <property type="molecule type" value="Genomic_DNA"/>
</dbReference>
<dbReference type="Gene3D" id="3.40.50.9100">
    <property type="entry name" value="Dehydroquinase, class II"/>
    <property type="match status" value="1"/>
</dbReference>
<dbReference type="Pfam" id="PF01220">
    <property type="entry name" value="DHquinase_II"/>
    <property type="match status" value="1"/>
</dbReference>
<dbReference type="PANTHER" id="PTHR21272:SF3">
    <property type="entry name" value="CATABOLIC 3-DEHYDROQUINASE"/>
    <property type="match status" value="1"/>
</dbReference>
<feature type="active site" description="Proton donor" evidence="7 8">
    <location>
        <position position="101"/>
    </location>
</feature>
<dbReference type="PANTHER" id="PTHR21272">
    <property type="entry name" value="CATABOLIC 3-DEHYDROQUINASE"/>
    <property type="match status" value="1"/>
</dbReference>
<evidence type="ECO:0000256" key="8">
    <source>
        <dbReference type="PIRSR" id="PIRSR001399-1"/>
    </source>
</evidence>
<evidence type="ECO:0000256" key="6">
    <source>
        <dbReference type="ARBA" id="ARBA00023239"/>
    </source>
</evidence>
<gene>
    <name evidence="7" type="primary">aroQ</name>
    <name evidence="12" type="ORF">HQ36_06130</name>
</gene>
<dbReference type="UniPathway" id="UPA00053">
    <property type="reaction ID" value="UER00086"/>
</dbReference>
<evidence type="ECO:0000256" key="1">
    <source>
        <dbReference type="ARBA" id="ARBA00001864"/>
    </source>
</evidence>
<comment type="similarity">
    <text evidence="3 7">Belongs to the type-II 3-dehydroquinase family.</text>
</comment>
<keyword evidence="11" id="KW-0812">Transmembrane</keyword>
<evidence type="ECO:0000256" key="5">
    <source>
        <dbReference type="ARBA" id="ARBA00012060"/>
    </source>
</evidence>
<feature type="binding site" evidence="7 9">
    <location>
        <position position="88"/>
    </location>
    <ligand>
        <name>substrate</name>
    </ligand>
</feature>
<keyword evidence="7" id="KW-0028">Amino-acid biosynthesis</keyword>
<evidence type="ECO:0000256" key="10">
    <source>
        <dbReference type="PIRSR" id="PIRSR001399-3"/>
    </source>
</evidence>
<evidence type="ECO:0000256" key="2">
    <source>
        <dbReference type="ARBA" id="ARBA00004902"/>
    </source>
</evidence>
<evidence type="ECO:0000256" key="4">
    <source>
        <dbReference type="ARBA" id="ARBA00011193"/>
    </source>
</evidence>
<feature type="site" description="Transition state stabilizer" evidence="7 10">
    <location>
        <position position="20"/>
    </location>
</feature>
<reference evidence="12 13" key="1">
    <citation type="submission" date="2014-08" db="EMBL/GenBank/DDBJ databases">
        <title>Porphyromonas gingivicanis strain:COT-022_OH1391 Genome sequencing.</title>
        <authorList>
            <person name="Wallis C."/>
            <person name="Deusch O."/>
            <person name="O'Flynn C."/>
            <person name="Davis I."/>
            <person name="Jospin G."/>
            <person name="Darling A.E."/>
            <person name="Coil D.A."/>
            <person name="Alexiev A."/>
            <person name="Horsfall A."/>
            <person name="Kirkwood N."/>
            <person name="Harris S."/>
            <person name="Eisen J.A."/>
        </authorList>
    </citation>
    <scope>NUCLEOTIDE SEQUENCE [LARGE SCALE GENOMIC DNA]</scope>
    <source>
        <strain evidence="13">COT-022 OH1391</strain>
    </source>
</reference>
<dbReference type="NCBIfam" id="NF003805">
    <property type="entry name" value="PRK05395.1-2"/>
    <property type="match status" value="1"/>
</dbReference>
<evidence type="ECO:0000256" key="3">
    <source>
        <dbReference type="ARBA" id="ARBA00011037"/>
    </source>
</evidence>
<feature type="binding site" evidence="7 9">
    <location>
        <begin position="102"/>
        <end position="103"/>
    </location>
    <ligand>
        <name>substrate</name>
    </ligand>
</feature>
<dbReference type="AlphaFoldDB" id="A0A0A2GAJ4"/>
<dbReference type="CDD" id="cd00466">
    <property type="entry name" value="DHQase_II"/>
    <property type="match status" value="1"/>
</dbReference>
<keyword evidence="7" id="KW-0057">Aromatic amino acid biosynthesis</keyword>
<dbReference type="SUPFAM" id="SSF52304">
    <property type="entry name" value="Type II 3-dehydroquinate dehydratase"/>
    <property type="match status" value="1"/>
</dbReference>
<dbReference type="GO" id="GO:0008652">
    <property type="term" value="P:amino acid biosynthetic process"/>
    <property type="evidence" value="ECO:0007669"/>
    <property type="project" value="UniProtKB-KW"/>
</dbReference>
<accession>A0A0A2GAJ4</accession>
<comment type="caution">
    <text evidence="12">The sequence shown here is derived from an EMBL/GenBank/DDBJ whole genome shotgun (WGS) entry which is preliminary data.</text>
</comment>
<dbReference type="eggNOG" id="COG0757">
    <property type="taxonomic scope" value="Bacteria"/>
</dbReference>
<comment type="subunit">
    <text evidence="4 7">Homododecamer.</text>
</comment>
<keyword evidence="13" id="KW-1185">Reference proteome</keyword>
<dbReference type="NCBIfam" id="NF003806">
    <property type="entry name" value="PRK05395.1-3"/>
    <property type="match status" value="1"/>
</dbReference>
<comment type="function">
    <text evidence="7">Catalyzes a trans-dehydration via an enolate intermediate.</text>
</comment>
<sequence length="147" mass="16376">MRSQRIVILDGPNLNKIGVREPHIYGTTSLSEWIEELKRQFPNITLEHRQSNHEGVLIDWLQELEQEQVTGIVLNAGAYTHTSIALSDAVRSIQTPVIEVHISNIAAREAYRHHSYLSPVVAGTISGLGLYGYHLAVLALLNQSSTQ</sequence>
<feature type="binding site" evidence="7 9">
    <location>
        <position position="81"/>
    </location>
    <ligand>
        <name>substrate</name>
    </ligand>
</feature>
<keyword evidence="11" id="KW-0472">Membrane</keyword>
<name>A0A0A2GAJ4_9PORP</name>
<comment type="pathway">
    <text evidence="2 7">Metabolic intermediate biosynthesis; chorismate biosynthesis; chorismate from D-erythrose 4-phosphate and phosphoenolpyruvate: step 3/7.</text>
</comment>
<evidence type="ECO:0000256" key="7">
    <source>
        <dbReference type="HAMAP-Rule" id="MF_00169"/>
    </source>
</evidence>
<dbReference type="GO" id="GO:0019631">
    <property type="term" value="P:quinate catabolic process"/>
    <property type="evidence" value="ECO:0007669"/>
    <property type="project" value="TreeGrafter"/>
</dbReference>
<dbReference type="Proteomes" id="UP000030134">
    <property type="component" value="Unassembled WGS sequence"/>
</dbReference>
<keyword evidence="6 7" id="KW-0456">Lyase</keyword>
<feature type="binding site" evidence="7 9">
    <location>
        <position position="112"/>
    </location>
    <ligand>
        <name>substrate</name>
    </ligand>
</feature>
<dbReference type="GO" id="GO:0009073">
    <property type="term" value="P:aromatic amino acid family biosynthetic process"/>
    <property type="evidence" value="ECO:0007669"/>
    <property type="project" value="UniProtKB-KW"/>
</dbReference>
<comment type="catalytic activity">
    <reaction evidence="1 7">
        <text>3-dehydroquinate = 3-dehydroshikimate + H2O</text>
        <dbReference type="Rhea" id="RHEA:21096"/>
        <dbReference type="ChEBI" id="CHEBI:15377"/>
        <dbReference type="ChEBI" id="CHEBI:16630"/>
        <dbReference type="ChEBI" id="CHEBI:32364"/>
        <dbReference type="EC" id="4.2.1.10"/>
    </reaction>
</comment>
<dbReference type="PIRSF" id="PIRSF001399">
    <property type="entry name" value="DHquinase_II"/>
    <property type="match status" value="1"/>
</dbReference>
<proteinExistence type="inferred from homology"/>
<organism evidence="12 13">
    <name type="scientific">Porphyromonas gingivicanis</name>
    <dbReference type="NCBI Taxonomy" id="266762"/>
    <lineage>
        <taxon>Bacteria</taxon>
        <taxon>Pseudomonadati</taxon>
        <taxon>Bacteroidota</taxon>
        <taxon>Bacteroidia</taxon>
        <taxon>Bacteroidales</taxon>
        <taxon>Porphyromonadaceae</taxon>
        <taxon>Porphyromonas</taxon>
    </lineage>
</organism>
<dbReference type="OrthoDB" id="9790793at2"/>
<dbReference type="NCBIfam" id="TIGR01088">
    <property type="entry name" value="aroQ"/>
    <property type="match status" value="1"/>
</dbReference>
<dbReference type="GO" id="GO:0009423">
    <property type="term" value="P:chorismate biosynthetic process"/>
    <property type="evidence" value="ECO:0007669"/>
    <property type="project" value="UniProtKB-UniRule"/>
</dbReference>
<dbReference type="EC" id="4.2.1.10" evidence="5 7"/>
<dbReference type="STRING" id="266762.HQ36_06130"/>
<dbReference type="InterPro" id="IPR036441">
    <property type="entry name" value="DHquinase_II_sf"/>
</dbReference>
<dbReference type="NCBIfam" id="NF003807">
    <property type="entry name" value="PRK05395.1-4"/>
    <property type="match status" value="1"/>
</dbReference>
<evidence type="ECO:0000256" key="11">
    <source>
        <dbReference type="SAM" id="Phobius"/>
    </source>
</evidence>
<evidence type="ECO:0000313" key="12">
    <source>
        <dbReference type="EMBL" id="KGN97474.1"/>
    </source>
</evidence>